<dbReference type="InterPro" id="IPR057251">
    <property type="entry name" value="FP_C"/>
</dbReference>
<dbReference type="PANTHER" id="PTHR33327">
    <property type="entry name" value="ENDONUCLEASE"/>
    <property type="match status" value="1"/>
</dbReference>
<name>A0A9N9SHY6_PHACE</name>
<evidence type="ECO:0008006" key="5">
    <source>
        <dbReference type="Google" id="ProtNLM"/>
    </source>
</evidence>
<keyword evidence="4" id="KW-1185">Reference proteome</keyword>
<organism evidence="3 4">
    <name type="scientific">Phaedon cochleariae</name>
    <name type="common">Mustard beetle</name>
    <dbReference type="NCBI Taxonomy" id="80249"/>
    <lineage>
        <taxon>Eukaryota</taxon>
        <taxon>Metazoa</taxon>
        <taxon>Ecdysozoa</taxon>
        <taxon>Arthropoda</taxon>
        <taxon>Hexapoda</taxon>
        <taxon>Insecta</taxon>
        <taxon>Pterygota</taxon>
        <taxon>Neoptera</taxon>
        <taxon>Endopterygota</taxon>
        <taxon>Coleoptera</taxon>
        <taxon>Polyphaga</taxon>
        <taxon>Cucujiformia</taxon>
        <taxon>Chrysomeloidea</taxon>
        <taxon>Chrysomelidae</taxon>
        <taxon>Chrysomelinae</taxon>
        <taxon>Chrysomelini</taxon>
        <taxon>Phaedon</taxon>
    </lineage>
</organism>
<dbReference type="OrthoDB" id="6433758at2759"/>
<protein>
    <recommendedName>
        <fullName evidence="5">Phorbol-ester/DAG-type domain-containing protein</fullName>
    </recommendedName>
</protein>
<accession>A0A9N9SHY6</accession>
<dbReference type="InterPro" id="IPR046349">
    <property type="entry name" value="C1-like_sf"/>
</dbReference>
<evidence type="ECO:0000313" key="3">
    <source>
        <dbReference type="EMBL" id="CAG9818889.1"/>
    </source>
</evidence>
<dbReference type="PANTHER" id="PTHR33327:SF3">
    <property type="entry name" value="RNA-DIRECTED DNA POLYMERASE"/>
    <property type="match status" value="1"/>
</dbReference>
<dbReference type="AlphaFoldDB" id="A0A9N9SHY6"/>
<evidence type="ECO:0000313" key="4">
    <source>
        <dbReference type="Proteomes" id="UP001153737"/>
    </source>
</evidence>
<reference evidence="3" key="1">
    <citation type="submission" date="2022-01" db="EMBL/GenBank/DDBJ databases">
        <authorList>
            <person name="King R."/>
        </authorList>
    </citation>
    <scope>NUCLEOTIDE SEQUENCE</scope>
</reference>
<dbReference type="Pfam" id="PF25298">
    <property type="entry name" value="Baculo_FP_2nd"/>
    <property type="match status" value="1"/>
</dbReference>
<dbReference type="CDD" id="cd20805">
    <property type="entry name" value="C1_DGK_rpt2"/>
    <property type="match status" value="1"/>
</dbReference>
<evidence type="ECO:0000259" key="1">
    <source>
        <dbReference type="Pfam" id="PF23055"/>
    </source>
</evidence>
<sequence length="652" mass="73503">MVKRSFQVSGIVSDKTKFGYILGALNPKYAIEVRDIIINLLATGAHEKLKHELIRRLSPTQDQKTRLLFEHEELGDRKLLRHLRSLGGSVGSDGILRTLWIGIIPRNMQAFLATQKDTELDKVAELADAMSEYLPSRPLVVAEAATANIDAQLNEKIQQLTLPSSQEIAVLRKEIRGQGKEKIIYDWRVMASSSSVVADVSLKSNKICKRCNKKFVNGVTCINCKSYYHSRCADSICRENDEVILISDDNIMCCSELNTDQKNIDSDQDQAFFDAIENLSTDNKIDINIFTYILKQKDLIISGLRKQIQILMMNDSKVTSNPKLITKTISPQSIPKKQEATKNYADMVKPDVHSKTVIPKCNVAGSSNYSGFTKEQLSTAIMQTTTEQKCSEIINLNKDTSAEDIIRNDGFTPVTRKKQKRHVVVGNNNSIKINGKDVKTVPRSRFDPGIDMSTALKKFKNEIASFIMQKDGLVKSVSFRSDEISDFDKSLDYEQHSRSKNIVIQGIPKNNSENSIVEQISNFLGVVVKDNVKFANRVQSMTPVPEKPRNIVVGLAPRILRYRVRGLAKKKRKNSSNPRNGIKIHGNIESVYINEHLTSNNQSLLRKAKEAARTPKNLQFFWVENENIFMKKDEGSCVEVIWDPRVLLTLLG</sequence>
<dbReference type="EMBL" id="OU896708">
    <property type="protein sequence ID" value="CAG9818889.1"/>
    <property type="molecule type" value="Genomic_DNA"/>
</dbReference>
<dbReference type="InterPro" id="IPR055469">
    <property type="entry name" value="DUF7041"/>
</dbReference>
<reference evidence="3" key="2">
    <citation type="submission" date="2022-10" db="EMBL/GenBank/DDBJ databases">
        <authorList>
            <consortium name="ENA_rothamsted_submissions"/>
            <consortium name="culmorum"/>
            <person name="King R."/>
        </authorList>
    </citation>
    <scope>NUCLEOTIDE SEQUENCE</scope>
</reference>
<dbReference type="Pfam" id="PF23055">
    <property type="entry name" value="DUF7041"/>
    <property type="match status" value="1"/>
</dbReference>
<feature type="domain" description="DUF7041" evidence="1">
    <location>
        <begin position="2"/>
        <end position="68"/>
    </location>
</feature>
<dbReference type="SUPFAM" id="SSF57889">
    <property type="entry name" value="Cysteine-rich domain"/>
    <property type="match status" value="1"/>
</dbReference>
<evidence type="ECO:0000259" key="2">
    <source>
        <dbReference type="Pfam" id="PF25298"/>
    </source>
</evidence>
<proteinExistence type="predicted"/>
<feature type="domain" description="FP protein C-terminal" evidence="2">
    <location>
        <begin position="598"/>
        <end position="641"/>
    </location>
</feature>
<gene>
    <name evidence="3" type="ORF">PHAECO_LOCUS6104</name>
</gene>
<dbReference type="Proteomes" id="UP001153737">
    <property type="component" value="Chromosome 2"/>
</dbReference>